<keyword evidence="2" id="KW-1185">Reference proteome</keyword>
<gene>
    <name evidence="1" type="ORF">IQ222_11355</name>
</gene>
<dbReference type="Proteomes" id="UP000597867">
    <property type="component" value="Unassembled WGS sequence"/>
</dbReference>
<dbReference type="EMBL" id="JADEWF010000033">
    <property type="protein sequence ID" value="MBE9219378.1"/>
    <property type="molecule type" value="Genomic_DNA"/>
</dbReference>
<evidence type="ECO:0000313" key="1">
    <source>
        <dbReference type="EMBL" id="MBE9219378.1"/>
    </source>
</evidence>
<proteinExistence type="predicted"/>
<comment type="caution">
    <text evidence="1">The sequence shown here is derived from an EMBL/GenBank/DDBJ whole genome shotgun (WGS) entry which is preliminary data.</text>
</comment>
<accession>A0ACC5Q1N6</accession>
<sequence>MFHAESQTAKPQSWRLQIFQFRTPIEQCPQFYPLLSTILAIAPKSSFRQES</sequence>
<evidence type="ECO:0000313" key="2">
    <source>
        <dbReference type="Proteomes" id="UP000597867"/>
    </source>
</evidence>
<reference evidence="1" key="1">
    <citation type="submission" date="2020-10" db="EMBL/GenBank/DDBJ databases">
        <authorList>
            <person name="Castelo-Branco R."/>
            <person name="Eusebio N."/>
            <person name="Adriana R."/>
            <person name="Vieira A."/>
            <person name="Brugerolle De Fraissinette N."/>
            <person name="Rezende De Castro R."/>
            <person name="Schneider M.P."/>
            <person name="Vasconcelos V."/>
            <person name="Leao P.N."/>
        </authorList>
    </citation>
    <scope>NUCLEOTIDE SEQUENCE</scope>
    <source>
        <strain evidence="1">LEGE 04289</strain>
    </source>
</reference>
<name>A0ACC5Q1N6_DOLFA</name>
<organism evidence="1 2">
    <name type="scientific">Dolichospermum flos-aquae LEGE 04289</name>
    <dbReference type="NCBI Taxonomy" id="1828708"/>
    <lineage>
        <taxon>Bacteria</taxon>
        <taxon>Bacillati</taxon>
        <taxon>Cyanobacteriota</taxon>
        <taxon>Cyanophyceae</taxon>
        <taxon>Nostocales</taxon>
        <taxon>Aphanizomenonaceae</taxon>
        <taxon>Dolichospermum</taxon>
    </lineage>
</organism>
<protein>
    <submittedName>
        <fullName evidence="1">Uncharacterized protein</fullName>
    </submittedName>
</protein>